<comment type="caution">
    <text evidence="2">The sequence shown here is derived from an EMBL/GenBank/DDBJ whole genome shotgun (WGS) entry which is preliminary data.</text>
</comment>
<organism evidence="2 3">
    <name type="scientific">candidate division WOR-1 bacterium RIFOXYB2_FULL_37_13</name>
    <dbReference type="NCBI Taxonomy" id="1802579"/>
    <lineage>
        <taxon>Bacteria</taxon>
        <taxon>Bacillati</taxon>
        <taxon>Saganbacteria</taxon>
    </lineage>
</organism>
<feature type="domain" description="PSP1 C-terminal" evidence="1">
    <location>
        <begin position="62"/>
        <end position="150"/>
    </location>
</feature>
<dbReference type="InterPro" id="IPR007557">
    <property type="entry name" value="PSP1_C"/>
</dbReference>
<gene>
    <name evidence="2" type="ORF">A2310_00180</name>
</gene>
<dbReference type="NCBIfam" id="NF041131">
    <property type="entry name" value="RicT_YaaT_fam"/>
    <property type="match status" value="1"/>
</dbReference>
<dbReference type="STRING" id="1802579.A2310_00180"/>
<dbReference type="PANTHER" id="PTHR43830">
    <property type="entry name" value="PROTEIN PSP1"/>
    <property type="match status" value="1"/>
</dbReference>
<dbReference type="PROSITE" id="PS51411">
    <property type="entry name" value="PSP1_C"/>
    <property type="match status" value="1"/>
</dbReference>
<protein>
    <recommendedName>
        <fullName evidence="1">PSP1 C-terminal domain-containing protein</fullName>
    </recommendedName>
</protein>
<dbReference type="InterPro" id="IPR047767">
    <property type="entry name" value="PSP1-like"/>
</dbReference>
<accession>A0A1F4SMS7</accession>
<dbReference type="EMBL" id="MEUB01000036">
    <property type="protein sequence ID" value="OGC21710.1"/>
    <property type="molecule type" value="Genomic_DNA"/>
</dbReference>
<reference evidence="2 3" key="1">
    <citation type="journal article" date="2016" name="Nat. Commun.">
        <title>Thousands of microbial genomes shed light on interconnected biogeochemical processes in an aquifer system.</title>
        <authorList>
            <person name="Anantharaman K."/>
            <person name="Brown C.T."/>
            <person name="Hug L.A."/>
            <person name="Sharon I."/>
            <person name="Castelle C.J."/>
            <person name="Probst A.J."/>
            <person name="Thomas B.C."/>
            <person name="Singh A."/>
            <person name="Wilkins M.J."/>
            <person name="Karaoz U."/>
            <person name="Brodie E.L."/>
            <person name="Williams K.H."/>
            <person name="Hubbard S.S."/>
            <person name="Banfield J.F."/>
        </authorList>
    </citation>
    <scope>NUCLEOTIDE SEQUENCE [LARGE SCALE GENOMIC DNA]</scope>
</reference>
<evidence type="ECO:0000259" key="1">
    <source>
        <dbReference type="PROSITE" id="PS51411"/>
    </source>
</evidence>
<proteinExistence type="predicted"/>
<evidence type="ECO:0000313" key="3">
    <source>
        <dbReference type="Proteomes" id="UP000178417"/>
    </source>
</evidence>
<name>A0A1F4SMS7_UNCSA</name>
<dbReference type="GO" id="GO:0005737">
    <property type="term" value="C:cytoplasm"/>
    <property type="evidence" value="ECO:0007669"/>
    <property type="project" value="TreeGrafter"/>
</dbReference>
<evidence type="ECO:0000313" key="2">
    <source>
        <dbReference type="EMBL" id="OGC21710.1"/>
    </source>
</evidence>
<sequence length="220" mass="24996">MEQKLAVKLRKFNRICPIKGYKEDSIRIGAPVIVKTDRGEEFGTIISFVKNVPEGTSDVSLKKVLRYATENDLKTANFLPEKEAKAYQLANEKIREYELPIKIVEVEYLFDNKKINLYYKIAKDKKISDLKPFRKDLSGILKAEVIMRSVTPRDEAKIIGGLGPCGKTLCCCSWLQKPKHITVKMVKDQGVQISPTKTSGICGRLMCCFEYELGKQDKNI</sequence>
<dbReference type="Pfam" id="PF04468">
    <property type="entry name" value="PSP1"/>
    <property type="match status" value="1"/>
</dbReference>
<dbReference type="AlphaFoldDB" id="A0A1F4SMS7"/>
<dbReference type="Proteomes" id="UP000178417">
    <property type="component" value="Unassembled WGS sequence"/>
</dbReference>
<dbReference type="PANTHER" id="PTHR43830:SF3">
    <property type="entry name" value="PROTEIN PSP1"/>
    <property type="match status" value="1"/>
</dbReference>